<dbReference type="AlphaFoldDB" id="A0AAP4D2B3"/>
<sequence length="134" mass="15313">MRTELRVLLVCSLLLITGMRDPFRPPDDRCATGALGQWRYQGILQGDSAVGMVKDEQQRWHRVRLEERLPAGWQVLAVNETEMVIGLGDGCEPKEWRWPREGTKHENSQSNRPVDDTQHADMGRRAKTRHPGDG</sequence>
<reference evidence="2 3" key="1">
    <citation type="submission" date="2023-06" db="EMBL/GenBank/DDBJ databases">
        <title>Identification and characterization of antibiotic-resistant Gram-negative bacteria.</title>
        <authorList>
            <person name="Cho G.-S."/>
            <person name="Lee J."/>
            <person name="Tai E."/>
            <person name="Jeong S."/>
            <person name="Kim I."/>
            <person name="Kim B.-E."/>
            <person name="Jeong M.-I."/>
            <person name="Oh K.-K."/>
            <person name="Franz C.M.A.P."/>
        </authorList>
    </citation>
    <scope>NUCLEOTIDE SEQUENCE [LARGE SCALE GENOMIC DNA]</scope>
    <source>
        <strain evidence="2 3">V106_12</strain>
    </source>
</reference>
<name>A0AAP4D2B3_9ENTR</name>
<dbReference type="Proteomes" id="UP001223214">
    <property type="component" value="Unassembled WGS sequence"/>
</dbReference>
<evidence type="ECO:0000256" key="1">
    <source>
        <dbReference type="SAM" id="MobiDB-lite"/>
    </source>
</evidence>
<evidence type="ECO:0000313" key="3">
    <source>
        <dbReference type="Proteomes" id="UP001223214"/>
    </source>
</evidence>
<organism evidence="2 3">
    <name type="scientific">Lelliottia wanjuensis</name>
    <dbReference type="NCBI Taxonomy" id="3050585"/>
    <lineage>
        <taxon>Bacteria</taxon>
        <taxon>Pseudomonadati</taxon>
        <taxon>Pseudomonadota</taxon>
        <taxon>Gammaproteobacteria</taxon>
        <taxon>Enterobacterales</taxon>
        <taxon>Enterobacteriaceae</taxon>
        <taxon>Lelliottia</taxon>
    </lineage>
</organism>
<dbReference type="RefSeq" id="WP_285148682.1">
    <property type="nucleotide sequence ID" value="NZ_JASSOM010000053.1"/>
</dbReference>
<proteinExistence type="predicted"/>
<feature type="region of interest" description="Disordered" evidence="1">
    <location>
        <begin position="90"/>
        <end position="134"/>
    </location>
</feature>
<dbReference type="InterPro" id="IPR019684">
    <property type="entry name" value="HofP"/>
</dbReference>
<keyword evidence="3" id="KW-1185">Reference proteome</keyword>
<dbReference type="Pfam" id="PF10748">
    <property type="entry name" value="HofP"/>
    <property type="match status" value="1"/>
</dbReference>
<comment type="caution">
    <text evidence="2">The sequence shown here is derived from an EMBL/GenBank/DDBJ whole genome shotgun (WGS) entry which is preliminary data.</text>
</comment>
<feature type="compositionally biased region" description="Basic and acidic residues" evidence="1">
    <location>
        <begin position="91"/>
        <end position="134"/>
    </location>
</feature>
<gene>
    <name evidence="2" type="ORF">QQF32_11745</name>
</gene>
<protein>
    <submittedName>
        <fullName evidence="2">HofP DNA utilization family protein</fullName>
    </submittedName>
</protein>
<evidence type="ECO:0000313" key="2">
    <source>
        <dbReference type="EMBL" id="MDK9363871.1"/>
    </source>
</evidence>
<dbReference type="EMBL" id="JASSOM010000053">
    <property type="protein sequence ID" value="MDK9363871.1"/>
    <property type="molecule type" value="Genomic_DNA"/>
</dbReference>
<accession>A0AAP4D2B3</accession>